<dbReference type="RefSeq" id="WP_084726343.1">
    <property type="nucleotide sequence ID" value="NZ_FQXV01000005.1"/>
</dbReference>
<comment type="similarity">
    <text evidence="1">Belongs to the bacterial solute-binding protein 5 family.</text>
</comment>
<dbReference type="Gene3D" id="3.10.105.10">
    <property type="entry name" value="Dipeptide-binding Protein, Domain 3"/>
    <property type="match status" value="1"/>
</dbReference>
<dbReference type="Gene3D" id="3.90.76.10">
    <property type="entry name" value="Dipeptide-binding Protein, Domain 1"/>
    <property type="match status" value="1"/>
</dbReference>
<dbReference type="EMBL" id="FQXV01000005">
    <property type="protein sequence ID" value="SHH96865.1"/>
    <property type="molecule type" value="Genomic_DNA"/>
</dbReference>
<dbReference type="GO" id="GO:1904680">
    <property type="term" value="F:peptide transmembrane transporter activity"/>
    <property type="evidence" value="ECO:0007669"/>
    <property type="project" value="TreeGrafter"/>
</dbReference>
<dbReference type="AlphaFoldDB" id="A0A1M5XAH1"/>
<evidence type="ECO:0000313" key="8">
    <source>
        <dbReference type="Proteomes" id="UP000183995"/>
    </source>
</evidence>
<feature type="signal peptide" evidence="5">
    <location>
        <begin position="1"/>
        <end position="21"/>
    </location>
</feature>
<proteinExistence type="inferred from homology"/>
<evidence type="ECO:0000256" key="2">
    <source>
        <dbReference type="ARBA" id="ARBA00022448"/>
    </source>
</evidence>
<keyword evidence="3 5" id="KW-0732">Signal</keyword>
<dbReference type="InterPro" id="IPR039424">
    <property type="entry name" value="SBP_5"/>
</dbReference>
<feature type="chain" id="PRO_5012951674" evidence="5">
    <location>
        <begin position="22"/>
        <end position="534"/>
    </location>
</feature>
<protein>
    <submittedName>
        <fullName evidence="7">Extracellular solute-binding protein, family 5 Middle</fullName>
    </submittedName>
</protein>
<feature type="region of interest" description="Disordered" evidence="4">
    <location>
        <begin position="26"/>
        <end position="54"/>
    </location>
</feature>
<dbReference type="PANTHER" id="PTHR30290">
    <property type="entry name" value="PERIPLASMIC BINDING COMPONENT OF ABC TRANSPORTER"/>
    <property type="match status" value="1"/>
</dbReference>
<dbReference type="Proteomes" id="UP000183995">
    <property type="component" value="Unassembled WGS sequence"/>
</dbReference>
<dbReference type="InterPro" id="IPR030678">
    <property type="entry name" value="Peptide/Ni-bd"/>
</dbReference>
<dbReference type="Pfam" id="PF00496">
    <property type="entry name" value="SBP_bac_5"/>
    <property type="match status" value="1"/>
</dbReference>
<organism evidence="7 8">
    <name type="scientific">Sporobacter termitidis DSM 10068</name>
    <dbReference type="NCBI Taxonomy" id="1123282"/>
    <lineage>
        <taxon>Bacteria</taxon>
        <taxon>Bacillati</taxon>
        <taxon>Bacillota</taxon>
        <taxon>Clostridia</taxon>
        <taxon>Eubacteriales</taxon>
        <taxon>Oscillospiraceae</taxon>
        <taxon>Sporobacter</taxon>
    </lineage>
</organism>
<dbReference type="PIRSF" id="PIRSF002741">
    <property type="entry name" value="MppA"/>
    <property type="match status" value="1"/>
</dbReference>
<name>A0A1M5XAH1_9FIRM</name>
<dbReference type="PANTHER" id="PTHR30290:SF9">
    <property type="entry name" value="OLIGOPEPTIDE-BINDING PROTEIN APPA"/>
    <property type="match status" value="1"/>
</dbReference>
<sequence>MKRSLAVILALVLVCSLFACAKTPGTDTSPSSSAPGAPVLAATASPSADSDAEGTPQYGGVMKIVCTAEGANPIGVPWLVYGVDLILLVPTCETLFIQSASGDLEPVLAESYKTDIDNKQIVIELRQGVKFTDGSDWNADVAVWNLRNDKKANMVSTAITDIVKLGDYEIALKFDQYSNDIVSSLTTHTNAVISKESYEKNGEAWAKDNPVGTGPFILKKYVQGASIEFTKNPNYWQKDKPYLDGIEYQFIRDAMTQNIAMQADGQQSVDVLETTSGEQIETLRQLGFTIISAPMGTNCLIPSSKDQSSPLSKTEVRQAISYAIDRDSIVAARGFGVWTSGDQMVADAFPAGHLDDSYNCTYDLDKAKELMKQAGYENGFSTTIYAQPGMTDKDTIVAIQSMLSQIGIKAELQFPDSGGYTAIRKDWDGLLVQHVRALPQIGSTFNFFFGKTQTIYPNLWAPDEMETLIQDSMHIQDNAQQLRDMAELTADNMLVIPVYNQMDTWVTKPYVKGGEFTKWDAGTQYQPANAYFAK</sequence>
<reference evidence="7 8" key="1">
    <citation type="submission" date="2016-11" db="EMBL/GenBank/DDBJ databases">
        <authorList>
            <person name="Jaros S."/>
            <person name="Januszkiewicz K."/>
            <person name="Wedrychowicz H."/>
        </authorList>
    </citation>
    <scope>NUCLEOTIDE SEQUENCE [LARGE SCALE GENOMIC DNA]</scope>
    <source>
        <strain evidence="7 8">DSM 10068</strain>
    </source>
</reference>
<feature type="domain" description="Solute-binding protein family 5" evidence="6">
    <location>
        <begin position="104"/>
        <end position="452"/>
    </location>
</feature>
<dbReference type="STRING" id="1123282.SAMN02745823_01655"/>
<accession>A0A1M5XAH1</accession>
<evidence type="ECO:0000256" key="5">
    <source>
        <dbReference type="SAM" id="SignalP"/>
    </source>
</evidence>
<gene>
    <name evidence="7" type="ORF">SAMN02745823_01655</name>
</gene>
<dbReference type="GO" id="GO:0043190">
    <property type="term" value="C:ATP-binding cassette (ABC) transporter complex"/>
    <property type="evidence" value="ECO:0007669"/>
    <property type="project" value="InterPro"/>
</dbReference>
<evidence type="ECO:0000313" key="7">
    <source>
        <dbReference type="EMBL" id="SHH96865.1"/>
    </source>
</evidence>
<dbReference type="InterPro" id="IPR000914">
    <property type="entry name" value="SBP_5_dom"/>
</dbReference>
<dbReference type="GO" id="GO:0042597">
    <property type="term" value="C:periplasmic space"/>
    <property type="evidence" value="ECO:0007669"/>
    <property type="project" value="UniProtKB-ARBA"/>
</dbReference>
<dbReference type="GO" id="GO:0015833">
    <property type="term" value="P:peptide transport"/>
    <property type="evidence" value="ECO:0007669"/>
    <property type="project" value="TreeGrafter"/>
</dbReference>
<evidence type="ECO:0000256" key="3">
    <source>
        <dbReference type="ARBA" id="ARBA00022729"/>
    </source>
</evidence>
<keyword evidence="8" id="KW-1185">Reference proteome</keyword>
<evidence type="ECO:0000259" key="6">
    <source>
        <dbReference type="Pfam" id="PF00496"/>
    </source>
</evidence>
<dbReference type="CDD" id="cd00995">
    <property type="entry name" value="PBP2_NikA_DppA_OppA_like"/>
    <property type="match status" value="1"/>
</dbReference>
<dbReference type="OrthoDB" id="239741at2"/>
<evidence type="ECO:0000256" key="4">
    <source>
        <dbReference type="SAM" id="MobiDB-lite"/>
    </source>
</evidence>
<dbReference type="SUPFAM" id="SSF53850">
    <property type="entry name" value="Periplasmic binding protein-like II"/>
    <property type="match status" value="1"/>
</dbReference>
<evidence type="ECO:0000256" key="1">
    <source>
        <dbReference type="ARBA" id="ARBA00005695"/>
    </source>
</evidence>
<keyword evidence="2" id="KW-0813">Transport</keyword>
<dbReference type="PROSITE" id="PS51257">
    <property type="entry name" value="PROKAR_LIPOPROTEIN"/>
    <property type="match status" value="1"/>
</dbReference>
<dbReference type="Gene3D" id="3.40.190.10">
    <property type="entry name" value="Periplasmic binding protein-like II"/>
    <property type="match status" value="1"/>
</dbReference>